<dbReference type="Gene3D" id="3.10.180.10">
    <property type="entry name" value="2,3-Dihydroxybiphenyl 1,2-Dioxygenase, domain 1"/>
    <property type="match status" value="1"/>
</dbReference>
<dbReference type="CDD" id="cd06588">
    <property type="entry name" value="PhnB_like"/>
    <property type="match status" value="1"/>
</dbReference>
<dbReference type="EMBL" id="LR134363">
    <property type="protein sequence ID" value="VEG73766.1"/>
    <property type="molecule type" value="Genomic_DNA"/>
</dbReference>
<feature type="domain" description="Glyoxalase/fosfomycin resistance/dioxygenase" evidence="1">
    <location>
        <begin position="15"/>
        <end position="134"/>
    </location>
</feature>
<keyword evidence="3" id="KW-1185">Reference proteome</keyword>
<dbReference type="KEGG" id="asla:NCTC11923_00376"/>
<reference evidence="2 3" key="1">
    <citation type="submission" date="2018-12" db="EMBL/GenBank/DDBJ databases">
        <authorList>
            <consortium name="Pathogen Informatics"/>
        </authorList>
    </citation>
    <scope>NUCLEOTIDE SEQUENCE [LARGE SCALE GENOMIC DNA]</scope>
    <source>
        <strain evidence="2 3">NCTC11923</strain>
    </source>
</reference>
<dbReference type="SUPFAM" id="SSF54593">
    <property type="entry name" value="Glyoxalase/Bleomycin resistance protein/Dihydroxybiphenyl dioxygenase"/>
    <property type="match status" value="1"/>
</dbReference>
<dbReference type="PANTHER" id="PTHR33990">
    <property type="entry name" value="PROTEIN YJDN-RELATED"/>
    <property type="match status" value="1"/>
</dbReference>
<protein>
    <recommendedName>
        <fullName evidence="1">Glyoxalase/fosfomycin resistance/dioxygenase domain-containing protein</fullName>
    </recommendedName>
</protein>
<dbReference type="InterPro" id="IPR029068">
    <property type="entry name" value="Glyas_Bleomycin-R_OHBP_Dase"/>
</dbReference>
<dbReference type="Proteomes" id="UP000276899">
    <property type="component" value="Chromosome"/>
</dbReference>
<dbReference type="InterPro" id="IPR028973">
    <property type="entry name" value="PhnB-like"/>
</dbReference>
<dbReference type="AlphaFoldDB" id="A0A3S4SS82"/>
<dbReference type="RefSeq" id="WP_026428161.1">
    <property type="nucleotide sequence ID" value="NZ_CBCRWE010000116.1"/>
</dbReference>
<proteinExistence type="predicted"/>
<evidence type="ECO:0000313" key="2">
    <source>
        <dbReference type="EMBL" id="VEG73766.1"/>
    </source>
</evidence>
<sequence>MTATLRPYLNFPGTTREAMTFYHEVFGGELTVASFADLGALPADHPAADQVMHSELNGPVVVLSAADVPEGVAPVTLNRGNDVNLAIMADDEAQVRTWFDALSQGADIEMPLGVQIWGDIYGSLTDRFGTGWMFNVRQHSQGD</sequence>
<accession>A0A3S4SS82</accession>
<name>A0A3S4SS82_9ACTO</name>
<organism evidence="2 3">
    <name type="scientific">Actinomyces slackii</name>
    <dbReference type="NCBI Taxonomy" id="52774"/>
    <lineage>
        <taxon>Bacteria</taxon>
        <taxon>Bacillati</taxon>
        <taxon>Actinomycetota</taxon>
        <taxon>Actinomycetes</taxon>
        <taxon>Actinomycetales</taxon>
        <taxon>Actinomycetaceae</taxon>
        <taxon>Actinomyces</taxon>
    </lineage>
</organism>
<dbReference type="Pfam" id="PF00903">
    <property type="entry name" value="Glyoxalase"/>
    <property type="match status" value="1"/>
</dbReference>
<evidence type="ECO:0000259" key="1">
    <source>
        <dbReference type="Pfam" id="PF00903"/>
    </source>
</evidence>
<dbReference type="PANTHER" id="PTHR33990:SF1">
    <property type="entry name" value="PROTEIN YJDN"/>
    <property type="match status" value="1"/>
</dbReference>
<dbReference type="STRING" id="1278298.GCA_000428685_02345"/>
<dbReference type="InterPro" id="IPR004360">
    <property type="entry name" value="Glyas_Fos-R_dOase_dom"/>
</dbReference>
<evidence type="ECO:0000313" key="3">
    <source>
        <dbReference type="Proteomes" id="UP000276899"/>
    </source>
</evidence>
<gene>
    <name evidence="2" type="ORF">NCTC11923_00376</name>
</gene>